<feature type="compositionally biased region" description="Basic and acidic residues" evidence="1">
    <location>
        <begin position="118"/>
        <end position="133"/>
    </location>
</feature>
<dbReference type="EMBL" id="KV454475">
    <property type="protein sequence ID" value="ODV63999.1"/>
    <property type="molecule type" value="Genomic_DNA"/>
</dbReference>
<proteinExistence type="predicted"/>
<feature type="compositionally biased region" description="Basic and acidic residues" evidence="1">
    <location>
        <begin position="165"/>
        <end position="174"/>
    </location>
</feature>
<keyword evidence="3" id="KW-1185">Reference proteome</keyword>
<accession>A0A1D2VQX6</accession>
<reference evidence="3" key="1">
    <citation type="submission" date="2016-05" db="EMBL/GenBank/DDBJ databases">
        <title>Comparative genomics of biotechnologically important yeasts.</title>
        <authorList>
            <consortium name="DOE Joint Genome Institute"/>
            <person name="Riley R."/>
            <person name="Haridas S."/>
            <person name="Wolfe K.H."/>
            <person name="Lopes M.R."/>
            <person name="Hittinger C.T."/>
            <person name="Goker M."/>
            <person name="Salamov A."/>
            <person name="Wisecaver J."/>
            <person name="Long T.M."/>
            <person name="Aerts A.L."/>
            <person name="Barry K."/>
            <person name="Choi C."/>
            <person name="Clum A."/>
            <person name="Coughlan A.Y."/>
            <person name="Deshpande S."/>
            <person name="Douglass A.P."/>
            <person name="Hanson S.J."/>
            <person name="Klenk H.-P."/>
            <person name="Labutti K."/>
            <person name="Lapidus A."/>
            <person name="Lindquist E."/>
            <person name="Lipzen A."/>
            <person name="Meier-Kolthoff J.P."/>
            <person name="Ohm R.A."/>
            <person name="Otillar R.P."/>
            <person name="Pangilinan J."/>
            <person name="Peng Y."/>
            <person name="Rokas A."/>
            <person name="Rosa C.A."/>
            <person name="Scheuner C."/>
            <person name="Sibirny A.A."/>
            <person name="Slot J.C."/>
            <person name="Stielow J.B."/>
            <person name="Sun H."/>
            <person name="Kurtzman C.P."/>
            <person name="Blackwell M."/>
            <person name="Grigoriev I.V."/>
            <person name="Jeffries T.W."/>
        </authorList>
    </citation>
    <scope>NUCLEOTIDE SEQUENCE [LARGE SCALE GENOMIC DNA]</scope>
    <source>
        <strain evidence="3">DSM 1968</strain>
    </source>
</reference>
<feature type="region of interest" description="Disordered" evidence="1">
    <location>
        <begin position="27"/>
        <end position="133"/>
    </location>
</feature>
<dbReference type="AlphaFoldDB" id="A0A1D2VQX6"/>
<dbReference type="RefSeq" id="XP_020050306.1">
    <property type="nucleotide sequence ID" value="XM_020188524.1"/>
</dbReference>
<evidence type="ECO:0000256" key="1">
    <source>
        <dbReference type="SAM" id="MobiDB-lite"/>
    </source>
</evidence>
<dbReference type="OrthoDB" id="4036611at2759"/>
<dbReference type="InParanoid" id="A0A1D2VQX6"/>
<organism evidence="2 3">
    <name type="scientific">Ascoidea rubescens DSM 1968</name>
    <dbReference type="NCBI Taxonomy" id="1344418"/>
    <lineage>
        <taxon>Eukaryota</taxon>
        <taxon>Fungi</taxon>
        <taxon>Dikarya</taxon>
        <taxon>Ascomycota</taxon>
        <taxon>Saccharomycotina</taxon>
        <taxon>Saccharomycetes</taxon>
        <taxon>Ascoideaceae</taxon>
        <taxon>Ascoidea</taxon>
    </lineage>
</organism>
<feature type="compositionally biased region" description="Acidic residues" evidence="1">
    <location>
        <begin position="175"/>
        <end position="188"/>
    </location>
</feature>
<feature type="compositionally biased region" description="Polar residues" evidence="1">
    <location>
        <begin position="190"/>
        <end position="204"/>
    </location>
</feature>
<feature type="region of interest" description="Disordered" evidence="1">
    <location>
        <begin position="1"/>
        <end position="20"/>
    </location>
</feature>
<dbReference type="FunCoup" id="A0A1D2VQX6">
    <property type="interactions" value="18"/>
</dbReference>
<feature type="compositionally biased region" description="Basic and acidic residues" evidence="1">
    <location>
        <begin position="73"/>
        <end position="100"/>
    </location>
</feature>
<evidence type="ECO:0000313" key="2">
    <source>
        <dbReference type="EMBL" id="ODV63999.1"/>
    </source>
</evidence>
<dbReference type="GeneID" id="30962160"/>
<feature type="region of interest" description="Disordered" evidence="1">
    <location>
        <begin position="165"/>
        <end position="204"/>
    </location>
</feature>
<sequence>MSEASEKRLSVSADDEATKAERLEAAKKKFEELKKKNKKKKTKKVKKEKLKEPRENEDNDNSEVIQESSAIEPETKDSPAKDSPTKETADEGSEAEKPVKEQQASKPSLEEENITDLLFDKEEKNQEILNVKKENSILKFEKLDLQDQLETLSKKLKETERKLAFAKIDAAHDTDSDDDDDDEDDDEIYNNFNKNNPRSANSIKNKNYDPYENKLLNAPESQIPTHRKRQSIFQIEDFFGLSQNQTQNQNQNFASNSNEDQFYSYEELKTELLKWKNFSLDMREWRSIGTGPIIDC</sequence>
<evidence type="ECO:0000313" key="3">
    <source>
        <dbReference type="Proteomes" id="UP000095038"/>
    </source>
</evidence>
<name>A0A1D2VQX6_9ASCO</name>
<dbReference type="Proteomes" id="UP000095038">
    <property type="component" value="Unassembled WGS sequence"/>
</dbReference>
<protein>
    <submittedName>
        <fullName evidence="2">Uncharacterized protein</fullName>
    </submittedName>
</protein>
<gene>
    <name evidence="2" type="ORF">ASCRUDRAFT_101257</name>
</gene>
<feature type="compositionally biased region" description="Basic residues" evidence="1">
    <location>
        <begin position="35"/>
        <end position="48"/>
    </location>
</feature>